<organism evidence="2 3">
    <name type="scientific">Aquirufa avitistagni</name>
    <dbReference type="NCBI Taxonomy" id="3104728"/>
    <lineage>
        <taxon>Bacteria</taxon>
        <taxon>Pseudomonadati</taxon>
        <taxon>Bacteroidota</taxon>
        <taxon>Cytophagia</taxon>
        <taxon>Cytophagales</taxon>
        <taxon>Flectobacillaceae</taxon>
        <taxon>Aquirufa</taxon>
    </lineage>
</organism>
<reference evidence="2 3" key="1">
    <citation type="submission" date="2024-03" db="EMBL/GenBank/DDBJ databases">
        <title>Aquirufa genome sequencing.</title>
        <authorList>
            <person name="Pitt A."/>
            <person name="Hahn M.W."/>
        </authorList>
    </citation>
    <scope>NUCLEOTIDE SEQUENCE [LARGE SCALE GENOMIC DNA]</scope>
    <source>
        <strain evidence="2 3">OSTEICH-129V</strain>
    </source>
</reference>
<keyword evidence="1" id="KW-1133">Transmembrane helix</keyword>
<accession>A0ABW6DAL0</accession>
<evidence type="ECO:0000256" key="1">
    <source>
        <dbReference type="SAM" id="Phobius"/>
    </source>
</evidence>
<protein>
    <recommendedName>
        <fullName evidence="4">Glycosyltransferase RgtA/B/C/D-like domain-containing protein</fullName>
    </recommendedName>
</protein>
<feature type="transmembrane region" description="Helical" evidence="1">
    <location>
        <begin position="320"/>
        <end position="342"/>
    </location>
</feature>
<comment type="caution">
    <text evidence="2">The sequence shown here is derived from an EMBL/GenBank/DDBJ whole genome shotgun (WGS) entry which is preliminary data.</text>
</comment>
<feature type="transmembrane region" description="Helical" evidence="1">
    <location>
        <begin position="62"/>
        <end position="81"/>
    </location>
</feature>
<keyword evidence="3" id="KW-1185">Reference proteome</keyword>
<name>A0ABW6DAL0_9BACT</name>
<feature type="transmembrane region" description="Helical" evidence="1">
    <location>
        <begin position="362"/>
        <end position="383"/>
    </location>
</feature>
<dbReference type="RefSeq" id="WP_377982828.1">
    <property type="nucleotide sequence ID" value="NZ_JBBKXZ010000001.1"/>
</dbReference>
<feature type="transmembrane region" description="Helical" evidence="1">
    <location>
        <begin position="179"/>
        <end position="197"/>
    </location>
</feature>
<feature type="transmembrane region" description="Helical" evidence="1">
    <location>
        <begin position="93"/>
        <end position="111"/>
    </location>
</feature>
<sequence>MKYSYWLVFGIVSAILYAYLPFHQDEFLHFHSLAYQLPNFQLNAFKEGFGAYEKFFPLGLSVYFPFLYTGNLQGILLWPFYVSLPIIEAKMAYSLLSLALLYVLILRTFSLSSAGKWFLFLLLPIYLAVLRDAGPVNVALVVFVLSYHLTHKLAHPKFGWLAAFCLSFLWSLAFYDKLFFVYLMPSVLVFSLNRLSFEAILKRDFLIKMGLALAGFSMFVLVYLLADIRVRQFQSVELGNFQLPFIKVLASSGDYTFWEERRIVLNTIVNQFDFSFYVLRHLNYYDFIQANIWNGLSWFGIVFVGLIVMEFKHADAKARWYLAAFVVMALTFLVLGKIRFGHHTVFLFIPLLGFWFDGRRPVYLKSLMVWLSLNMLVFGINLVHSQAHESLRTDYRELVKKTKVDKPAIVNFDSWNYYYLRNLDADHSLVTWVDLQDSVQTNRLFALSKRLNLPIINVSGSATVWKQNWSLIQHRVDSVTVDRTFPSNPIISFRIK</sequence>
<keyword evidence="1" id="KW-0472">Membrane</keyword>
<feature type="transmembrane region" description="Helical" evidence="1">
    <location>
        <begin position="287"/>
        <end position="308"/>
    </location>
</feature>
<feature type="transmembrane region" description="Helical" evidence="1">
    <location>
        <begin position="117"/>
        <end position="145"/>
    </location>
</feature>
<feature type="transmembrane region" description="Helical" evidence="1">
    <location>
        <begin position="157"/>
        <end position="173"/>
    </location>
</feature>
<evidence type="ECO:0000313" key="3">
    <source>
        <dbReference type="Proteomes" id="UP001598138"/>
    </source>
</evidence>
<evidence type="ECO:0000313" key="2">
    <source>
        <dbReference type="EMBL" id="MFD3393951.1"/>
    </source>
</evidence>
<evidence type="ECO:0008006" key="4">
    <source>
        <dbReference type="Google" id="ProtNLM"/>
    </source>
</evidence>
<proteinExistence type="predicted"/>
<gene>
    <name evidence="2" type="ORF">U0R10_04905</name>
</gene>
<keyword evidence="1" id="KW-0812">Transmembrane</keyword>
<dbReference type="EMBL" id="JBBKXZ010000001">
    <property type="protein sequence ID" value="MFD3393951.1"/>
    <property type="molecule type" value="Genomic_DNA"/>
</dbReference>
<feature type="transmembrane region" description="Helical" evidence="1">
    <location>
        <begin position="5"/>
        <end position="22"/>
    </location>
</feature>
<feature type="transmembrane region" description="Helical" evidence="1">
    <location>
        <begin position="209"/>
        <end position="226"/>
    </location>
</feature>
<dbReference type="Proteomes" id="UP001598138">
    <property type="component" value="Unassembled WGS sequence"/>
</dbReference>